<reference evidence="20 21" key="1">
    <citation type="journal article" date="2013" name="Genome Biol.">
        <title>Genome of Acanthamoeba castellanii highlights extensive lateral gene transfer and early evolution of tyrosine kinase signaling.</title>
        <authorList>
            <person name="Clarke M."/>
            <person name="Lohan A.J."/>
            <person name="Liu B."/>
            <person name="Lagkouvardos I."/>
            <person name="Roy S."/>
            <person name="Zafar N."/>
            <person name="Bertelli C."/>
            <person name="Schilde C."/>
            <person name="Kianianmomeni A."/>
            <person name="Burglin T.R."/>
            <person name="Frech C."/>
            <person name="Turcotte B."/>
            <person name="Kopec K.O."/>
            <person name="Synnott J.M."/>
            <person name="Choo C."/>
            <person name="Paponov I."/>
            <person name="Finkler A."/>
            <person name="Soon Heng Tan C."/>
            <person name="Hutchins A.P."/>
            <person name="Weinmeier T."/>
            <person name="Rattei T."/>
            <person name="Chu J.S."/>
            <person name="Gimenez G."/>
            <person name="Irimia M."/>
            <person name="Rigden D.J."/>
            <person name="Fitzpatrick D.A."/>
            <person name="Lorenzo-Morales J."/>
            <person name="Bateman A."/>
            <person name="Chiu C.H."/>
            <person name="Tang P."/>
            <person name="Hegemann P."/>
            <person name="Fromm H."/>
            <person name="Raoult D."/>
            <person name="Greub G."/>
            <person name="Miranda-Saavedra D."/>
            <person name="Chen N."/>
            <person name="Nash P."/>
            <person name="Ginger M.L."/>
            <person name="Horn M."/>
            <person name="Schaap P."/>
            <person name="Caler L."/>
            <person name="Loftus B."/>
        </authorList>
    </citation>
    <scope>NUCLEOTIDE SEQUENCE [LARGE SCALE GENOMIC DNA]</scope>
    <source>
        <strain evidence="20 21">Neff</strain>
    </source>
</reference>
<evidence type="ECO:0000256" key="8">
    <source>
        <dbReference type="ARBA" id="ARBA00022806"/>
    </source>
</evidence>
<dbReference type="InterPro" id="IPR027417">
    <property type="entry name" value="P-loop_NTPase"/>
</dbReference>
<dbReference type="InterPro" id="IPR058951">
    <property type="entry name" value="WHD_Rad26_CSB-like"/>
</dbReference>
<dbReference type="InterPro" id="IPR038718">
    <property type="entry name" value="SNF2-like_sf"/>
</dbReference>
<name>L8GPE4_ACACF</name>
<feature type="region of interest" description="Disordered" evidence="16">
    <location>
        <begin position="119"/>
        <end position="190"/>
    </location>
</feature>
<evidence type="ECO:0000256" key="10">
    <source>
        <dbReference type="ARBA" id="ARBA00022840"/>
    </source>
</evidence>
<dbReference type="Gene3D" id="2.30.30.380">
    <property type="entry name" value="Zn-finger domain of Sec23/24"/>
    <property type="match status" value="1"/>
</dbReference>
<dbReference type="InterPro" id="IPR050496">
    <property type="entry name" value="SNF2_RAD54_helicase_repair"/>
</dbReference>
<dbReference type="GO" id="GO:0008270">
    <property type="term" value="F:zinc ion binding"/>
    <property type="evidence" value="ECO:0007669"/>
    <property type="project" value="UniProtKB-KW"/>
</dbReference>
<proteinExistence type="inferred from homology"/>
<dbReference type="PROSITE" id="PS50199">
    <property type="entry name" value="ZF_RANBP2_2"/>
    <property type="match status" value="1"/>
</dbReference>
<evidence type="ECO:0000256" key="16">
    <source>
        <dbReference type="SAM" id="MobiDB-lite"/>
    </source>
</evidence>
<feature type="region of interest" description="Disordered" evidence="16">
    <location>
        <begin position="357"/>
        <end position="439"/>
    </location>
</feature>
<sequence length="1293" mass="146595">MLITVVAQRALENQEQRKLQKKLDDIRMQIATLQDALRAETEAAAKQKAGNSFAANLQKNVKKKQIEDLKKKEQVMIALAAKEALKQQKRSGAFDAMLQESEHDRLVRLGRITPFDKISQKATQPATETNRRVVMPADSRPTRRDRAQAREKKRWAGRKVNKTWDGYGSDEENGRKRMRPRKNKPRRRFTKRNLSMYAALDDGDEEVYLQRMQLWSRKKQQQLERKRRLEAEANGEGELQAAEEDEEEERLSEEIETGNVTIDSSDSEEKDSFESNNEQPGVAVQTEENEAEEDQQRSESKKNEAKGDRNEAMEASATTSTATTGEWNCASCTYINSMKSAVCTMCGRRRPRLQPTKSAFDTDELVDVGGNEEVEKDDEYQQDKEAEEEEMDVDIETVEDDNDHETTALRATGNKKKRGRPAQTKTKANEKAKSEVMDEDEDFDANELIIDPDEGEEVLFSGGYRLPAQLYDNLFDYQKTGVRWMWELHRQNAGGIIGDEMGLGKTVQVMSFLAGLHHSEMLNGPILIVCPATVMQQWVRECHKWWPPFRVAVLHDTGTYSGSASDLIERIATDGHVLITTYSGTRLNQEVMCEVDWEYAVLDEGDKIRNPDADITLACKRLRTHHRLILTGSPIQNNLTELWSLFDFVFPGKLGTEFALPISMGGYSNATKLQVQTAYKCAVVLRDLIKPYLLRRMKADLTAEQRMDYEDYLGSKDVQDILGKERRDRMTNKVLACIMNLRKICNHPDLMLPFEKWPQDYGYWGRSGKLKVTEQLLQMWREQGHRVLLFSQTRQMLDIVERFVVEKGYDYLRMDGTTSIGRRMGLVDEFNNNPRHFLFLLTTRVGGLGVNLIGADRVLIYDPDWNPSTDMQARERAWRIGQKREVTVYRLITAGAVEEKIYHRQIFKQFLSNKILKDPKQRRFFKSSDLRDLFTLGKEGKAETTELFDDIRAQMQKAEEAERAKEQLELEEKEKEKEKGKEKAVDDDDDDDDEAKARTTGPDEAKSKSEKDDAFILRSLFDNANVQGAVCHDSIVEKAGHEQVIIEEQASKIAARAAQALRRSRRVCQSDDVNVPTWTGRSGAAGMPQQLKQKRFGAQLNSKLLQASETEGAIRNFGKKQSPFSARSIPPSSTSSASSAVPLAGLVAGTSMAPLVGSDEESLGGSFSSQPPSSALLIQRMRQRANLLDQTTSTTTTTNSDGSEAGGEDEPTMEKEEAVEVLRGGKEALILAILTYLRTRPGNTASSPELVSHFKPRLAPDDALLFRSMLKQIATFDKNRKTWTLKSEFVEQE</sequence>
<dbReference type="CDD" id="cd18793">
    <property type="entry name" value="SF2_C_SNF"/>
    <property type="match status" value="1"/>
</dbReference>
<keyword evidence="12" id="KW-0234">DNA repair</keyword>
<protein>
    <submittedName>
        <fullName evidence="20">SNF2 family Nterminal domain containing protein</fullName>
    </submittedName>
</protein>
<keyword evidence="13" id="KW-0539">Nucleus</keyword>
<dbReference type="GO" id="GO:0008094">
    <property type="term" value="F:ATP-dependent activity, acting on DNA"/>
    <property type="evidence" value="ECO:0007669"/>
    <property type="project" value="TreeGrafter"/>
</dbReference>
<keyword evidence="10" id="KW-0067">ATP-binding</keyword>
<keyword evidence="8" id="KW-0347">Helicase</keyword>
<feature type="domain" description="Helicase ATP-binding" evidence="18">
    <location>
        <begin position="486"/>
        <end position="652"/>
    </location>
</feature>
<feature type="compositionally biased region" description="Acidic residues" evidence="16">
    <location>
        <begin position="361"/>
        <end position="378"/>
    </location>
</feature>
<dbReference type="InterPro" id="IPR001650">
    <property type="entry name" value="Helicase_C-like"/>
</dbReference>
<evidence type="ECO:0000256" key="5">
    <source>
        <dbReference type="ARBA" id="ARBA00022763"/>
    </source>
</evidence>
<keyword evidence="7" id="KW-0378">Hydrolase</keyword>
<keyword evidence="21" id="KW-1185">Reference proteome</keyword>
<evidence type="ECO:0000256" key="1">
    <source>
        <dbReference type="ARBA" id="ARBA00004123"/>
    </source>
</evidence>
<dbReference type="PANTHER" id="PTHR45629:SF7">
    <property type="entry name" value="DNA EXCISION REPAIR PROTEIN ERCC-6-RELATED"/>
    <property type="match status" value="1"/>
</dbReference>
<dbReference type="VEuPathDB" id="AmoebaDB:ACA1_366120"/>
<evidence type="ECO:0000256" key="2">
    <source>
        <dbReference type="ARBA" id="ARBA00007025"/>
    </source>
</evidence>
<dbReference type="InterPro" id="IPR036443">
    <property type="entry name" value="Znf_RanBP2_sf"/>
</dbReference>
<dbReference type="PROSITE" id="PS51194">
    <property type="entry name" value="HELICASE_CTER"/>
    <property type="match status" value="1"/>
</dbReference>
<feature type="compositionally biased region" description="Basic and acidic residues" evidence="16">
    <location>
        <begin position="958"/>
        <end position="984"/>
    </location>
</feature>
<feature type="region of interest" description="Disordered" evidence="16">
    <location>
        <begin position="1116"/>
        <end position="1139"/>
    </location>
</feature>
<keyword evidence="9" id="KW-0862">Zinc</keyword>
<keyword evidence="6 14" id="KW-0863">Zinc-finger</keyword>
<keyword evidence="15" id="KW-0175">Coiled coil</keyword>
<dbReference type="SMART" id="SM00487">
    <property type="entry name" value="DEXDc"/>
    <property type="match status" value="1"/>
</dbReference>
<evidence type="ECO:0000259" key="17">
    <source>
        <dbReference type="PROSITE" id="PS50199"/>
    </source>
</evidence>
<dbReference type="GO" id="GO:0006283">
    <property type="term" value="P:transcription-coupled nucleotide-excision repair"/>
    <property type="evidence" value="ECO:0007669"/>
    <property type="project" value="TreeGrafter"/>
</dbReference>
<dbReference type="SMART" id="SM00490">
    <property type="entry name" value="HELICc"/>
    <property type="match status" value="1"/>
</dbReference>
<feature type="region of interest" description="Disordered" evidence="16">
    <location>
        <begin position="1187"/>
        <end position="1214"/>
    </location>
</feature>
<evidence type="ECO:0000256" key="13">
    <source>
        <dbReference type="ARBA" id="ARBA00023242"/>
    </source>
</evidence>
<feature type="compositionally biased region" description="Acidic residues" evidence="16">
    <location>
        <begin position="241"/>
        <end position="256"/>
    </location>
</feature>
<dbReference type="SMART" id="SM00547">
    <property type="entry name" value="ZnF_RBZ"/>
    <property type="match status" value="1"/>
</dbReference>
<dbReference type="EMBL" id="KB008073">
    <property type="protein sequence ID" value="ELR14001.1"/>
    <property type="molecule type" value="Genomic_DNA"/>
</dbReference>
<dbReference type="Proteomes" id="UP000011083">
    <property type="component" value="Unassembled WGS sequence"/>
</dbReference>
<feature type="region of interest" description="Disordered" evidence="16">
    <location>
        <begin position="958"/>
        <end position="1011"/>
    </location>
</feature>
<dbReference type="Pfam" id="PF00271">
    <property type="entry name" value="Helicase_C"/>
    <property type="match status" value="1"/>
</dbReference>
<evidence type="ECO:0000256" key="3">
    <source>
        <dbReference type="ARBA" id="ARBA00022723"/>
    </source>
</evidence>
<evidence type="ECO:0000259" key="19">
    <source>
        <dbReference type="PROSITE" id="PS51194"/>
    </source>
</evidence>
<feature type="region of interest" description="Disordered" evidence="16">
    <location>
        <begin position="217"/>
        <end position="324"/>
    </location>
</feature>
<evidence type="ECO:0000256" key="9">
    <source>
        <dbReference type="ARBA" id="ARBA00022833"/>
    </source>
</evidence>
<dbReference type="InterPro" id="IPR001876">
    <property type="entry name" value="Znf_RanBP2"/>
</dbReference>
<accession>L8GPE4</accession>
<evidence type="ECO:0000256" key="14">
    <source>
        <dbReference type="PROSITE-ProRule" id="PRU00322"/>
    </source>
</evidence>
<dbReference type="STRING" id="1257118.L8GPE4"/>
<evidence type="ECO:0000256" key="15">
    <source>
        <dbReference type="SAM" id="Coils"/>
    </source>
</evidence>
<keyword evidence="3" id="KW-0479">Metal-binding</keyword>
<dbReference type="Gene3D" id="3.40.50.10810">
    <property type="entry name" value="Tandem AAA-ATPase domain"/>
    <property type="match status" value="1"/>
</dbReference>
<evidence type="ECO:0000259" key="18">
    <source>
        <dbReference type="PROSITE" id="PS51192"/>
    </source>
</evidence>
<feature type="compositionally biased region" description="Basic and acidic residues" evidence="16">
    <location>
        <begin position="995"/>
        <end position="1011"/>
    </location>
</feature>
<keyword evidence="5" id="KW-0227">DNA damage</keyword>
<dbReference type="InterPro" id="IPR049730">
    <property type="entry name" value="SNF2/RAD54-like_C"/>
</dbReference>
<dbReference type="KEGG" id="acan:ACA1_366120"/>
<dbReference type="FunFam" id="3.40.50.10810:FF:000094">
    <property type="entry name" value="DNA excision repair protein ERCC-6"/>
    <property type="match status" value="1"/>
</dbReference>
<feature type="coiled-coil region" evidence="15">
    <location>
        <begin position="9"/>
        <end position="43"/>
    </location>
</feature>
<organism evidence="20 21">
    <name type="scientific">Acanthamoeba castellanii (strain ATCC 30010 / Neff)</name>
    <dbReference type="NCBI Taxonomy" id="1257118"/>
    <lineage>
        <taxon>Eukaryota</taxon>
        <taxon>Amoebozoa</taxon>
        <taxon>Discosea</taxon>
        <taxon>Longamoebia</taxon>
        <taxon>Centramoebida</taxon>
        <taxon>Acanthamoebidae</taxon>
        <taxon>Acanthamoeba</taxon>
    </lineage>
</organism>
<dbReference type="CDD" id="cd22254">
    <property type="entry name" value="CSB_WHD"/>
    <property type="match status" value="1"/>
</dbReference>
<gene>
    <name evidence="20" type="ORF">ACA1_366120</name>
</gene>
<dbReference type="GO" id="GO:0005634">
    <property type="term" value="C:nucleus"/>
    <property type="evidence" value="ECO:0007669"/>
    <property type="project" value="TreeGrafter"/>
</dbReference>
<feature type="compositionally biased region" description="Basic residues" evidence="16">
    <location>
        <begin position="176"/>
        <end position="190"/>
    </location>
</feature>
<dbReference type="PANTHER" id="PTHR45629">
    <property type="entry name" value="SNF2/RAD54 FAMILY MEMBER"/>
    <property type="match status" value="1"/>
</dbReference>
<dbReference type="OrthoDB" id="413460at2759"/>
<keyword evidence="11" id="KW-0238">DNA-binding</keyword>
<feature type="compositionally biased region" description="Basic and acidic residues" evidence="16">
    <location>
        <begin position="140"/>
        <end position="150"/>
    </location>
</feature>
<evidence type="ECO:0000256" key="12">
    <source>
        <dbReference type="ARBA" id="ARBA00023204"/>
    </source>
</evidence>
<feature type="compositionally biased region" description="Low complexity" evidence="16">
    <location>
        <begin position="1125"/>
        <end position="1139"/>
    </location>
</feature>
<comment type="subcellular location">
    <subcellularLocation>
        <location evidence="1">Nucleus</location>
    </subcellularLocation>
</comment>
<dbReference type="SUPFAM" id="SSF90209">
    <property type="entry name" value="Ran binding protein zinc finger-like"/>
    <property type="match status" value="1"/>
</dbReference>
<feature type="compositionally biased region" description="Basic and acidic residues" evidence="16">
    <location>
        <begin position="221"/>
        <end position="231"/>
    </location>
</feature>
<feature type="compositionally biased region" description="Basic and acidic residues" evidence="16">
    <location>
        <begin position="427"/>
        <end position="436"/>
    </location>
</feature>
<keyword evidence="4" id="KW-0547">Nucleotide-binding</keyword>
<comment type="similarity">
    <text evidence="2">Belongs to the SNF2/RAD54 helicase family.</text>
</comment>
<evidence type="ECO:0000313" key="21">
    <source>
        <dbReference type="Proteomes" id="UP000011083"/>
    </source>
</evidence>
<dbReference type="SUPFAM" id="SSF52540">
    <property type="entry name" value="P-loop containing nucleoside triphosphate hydrolases"/>
    <property type="match status" value="2"/>
</dbReference>
<dbReference type="Gene3D" id="3.40.50.300">
    <property type="entry name" value="P-loop containing nucleotide triphosphate hydrolases"/>
    <property type="match status" value="1"/>
</dbReference>
<dbReference type="GO" id="GO:0016787">
    <property type="term" value="F:hydrolase activity"/>
    <property type="evidence" value="ECO:0007669"/>
    <property type="project" value="UniProtKB-KW"/>
</dbReference>
<dbReference type="GO" id="GO:0005524">
    <property type="term" value="F:ATP binding"/>
    <property type="evidence" value="ECO:0007669"/>
    <property type="project" value="InterPro"/>
</dbReference>
<dbReference type="Pfam" id="PF00176">
    <property type="entry name" value="SNF2-rel_dom"/>
    <property type="match status" value="1"/>
</dbReference>
<dbReference type="InterPro" id="IPR014001">
    <property type="entry name" value="Helicase_ATP-bd"/>
</dbReference>
<evidence type="ECO:0000256" key="4">
    <source>
        <dbReference type="ARBA" id="ARBA00022741"/>
    </source>
</evidence>
<evidence type="ECO:0000256" key="7">
    <source>
        <dbReference type="ARBA" id="ARBA00022801"/>
    </source>
</evidence>
<dbReference type="GeneID" id="14914664"/>
<dbReference type="RefSeq" id="XP_004336014.1">
    <property type="nucleotide sequence ID" value="XM_004335966.1"/>
</dbReference>
<evidence type="ECO:0000256" key="6">
    <source>
        <dbReference type="ARBA" id="ARBA00022771"/>
    </source>
</evidence>
<evidence type="ECO:0000256" key="11">
    <source>
        <dbReference type="ARBA" id="ARBA00023125"/>
    </source>
</evidence>
<feature type="domain" description="Helicase C-terminal" evidence="19">
    <location>
        <begin position="772"/>
        <end position="931"/>
    </location>
</feature>
<feature type="compositionally biased region" description="Basic residues" evidence="16">
    <location>
        <begin position="151"/>
        <end position="161"/>
    </location>
</feature>
<feature type="compositionally biased region" description="Acidic residues" evidence="16">
    <location>
        <begin position="985"/>
        <end position="994"/>
    </location>
</feature>
<dbReference type="PROSITE" id="PS51192">
    <property type="entry name" value="HELICASE_ATP_BIND_1"/>
    <property type="match status" value="1"/>
</dbReference>
<feature type="domain" description="RanBP2-type" evidence="17">
    <location>
        <begin position="323"/>
        <end position="352"/>
    </location>
</feature>
<feature type="compositionally biased region" description="Basic and acidic residues" evidence="16">
    <location>
        <begin position="294"/>
        <end position="312"/>
    </location>
</feature>
<dbReference type="Pfam" id="PF25875">
    <property type="entry name" value="WHD_Rad26_CSB"/>
    <property type="match status" value="1"/>
</dbReference>
<feature type="compositionally biased region" description="Acidic residues" evidence="16">
    <location>
        <begin position="385"/>
        <end position="403"/>
    </location>
</feature>
<dbReference type="InterPro" id="IPR000330">
    <property type="entry name" value="SNF2_N"/>
</dbReference>
<dbReference type="PROSITE" id="PS01358">
    <property type="entry name" value="ZF_RANBP2_1"/>
    <property type="match status" value="1"/>
</dbReference>
<feature type="compositionally biased region" description="Low complexity" evidence="16">
    <location>
        <begin position="315"/>
        <end position="324"/>
    </location>
</feature>
<dbReference type="CDD" id="cd18000">
    <property type="entry name" value="DEXHc_ERCC6"/>
    <property type="match status" value="1"/>
</dbReference>
<evidence type="ECO:0000313" key="20">
    <source>
        <dbReference type="EMBL" id="ELR14001.1"/>
    </source>
</evidence>